<name>A0A7J8KBM8_ROUAE</name>
<proteinExistence type="predicted"/>
<evidence type="ECO:0000313" key="3">
    <source>
        <dbReference type="Proteomes" id="UP000593571"/>
    </source>
</evidence>
<dbReference type="AlphaFoldDB" id="A0A7J8KBM8"/>
<dbReference type="EMBL" id="JACASE010000001">
    <property type="protein sequence ID" value="KAF6506265.1"/>
    <property type="molecule type" value="Genomic_DNA"/>
</dbReference>
<accession>A0A7J8KBM8</accession>
<comment type="caution">
    <text evidence="2">The sequence shown here is derived from an EMBL/GenBank/DDBJ whole genome shotgun (WGS) entry which is preliminary data.</text>
</comment>
<feature type="region of interest" description="Disordered" evidence="1">
    <location>
        <begin position="52"/>
        <end position="123"/>
    </location>
</feature>
<evidence type="ECO:0000313" key="2">
    <source>
        <dbReference type="EMBL" id="KAF6506265.1"/>
    </source>
</evidence>
<gene>
    <name evidence="2" type="ORF">HJG63_008051</name>
</gene>
<feature type="compositionally biased region" description="Pro residues" evidence="1">
    <location>
        <begin position="68"/>
        <end position="78"/>
    </location>
</feature>
<reference evidence="2 3" key="1">
    <citation type="journal article" date="2020" name="Nature">
        <title>Six reference-quality genomes reveal evolution of bat adaptations.</title>
        <authorList>
            <person name="Jebb D."/>
            <person name="Huang Z."/>
            <person name="Pippel M."/>
            <person name="Hughes G.M."/>
            <person name="Lavrichenko K."/>
            <person name="Devanna P."/>
            <person name="Winkler S."/>
            <person name="Jermiin L.S."/>
            <person name="Skirmuntt E.C."/>
            <person name="Katzourakis A."/>
            <person name="Burkitt-Gray L."/>
            <person name="Ray D.A."/>
            <person name="Sullivan K.A.M."/>
            <person name="Roscito J.G."/>
            <person name="Kirilenko B.M."/>
            <person name="Davalos L.M."/>
            <person name="Corthals A.P."/>
            <person name="Power M.L."/>
            <person name="Jones G."/>
            <person name="Ransome R.D."/>
            <person name="Dechmann D.K.N."/>
            <person name="Locatelli A.G."/>
            <person name="Puechmaille S.J."/>
            <person name="Fedrigo O."/>
            <person name="Jarvis E.D."/>
            <person name="Hiller M."/>
            <person name="Vernes S.C."/>
            <person name="Myers E.W."/>
            <person name="Teeling E.C."/>
        </authorList>
    </citation>
    <scope>NUCLEOTIDE SEQUENCE [LARGE SCALE GENOMIC DNA]</scope>
    <source>
        <strain evidence="2">MRouAeg1</strain>
        <tissue evidence="2">Muscle</tissue>
    </source>
</reference>
<organism evidence="2 3">
    <name type="scientific">Rousettus aegyptiacus</name>
    <name type="common">Egyptian fruit bat</name>
    <name type="synonym">Pteropus aegyptiacus</name>
    <dbReference type="NCBI Taxonomy" id="9407"/>
    <lineage>
        <taxon>Eukaryota</taxon>
        <taxon>Metazoa</taxon>
        <taxon>Chordata</taxon>
        <taxon>Craniata</taxon>
        <taxon>Vertebrata</taxon>
        <taxon>Euteleostomi</taxon>
        <taxon>Mammalia</taxon>
        <taxon>Eutheria</taxon>
        <taxon>Laurasiatheria</taxon>
        <taxon>Chiroptera</taxon>
        <taxon>Yinpterochiroptera</taxon>
        <taxon>Pteropodoidea</taxon>
        <taxon>Pteropodidae</taxon>
        <taxon>Rousettinae</taxon>
        <taxon>Rousettus</taxon>
    </lineage>
</organism>
<evidence type="ECO:0000256" key="1">
    <source>
        <dbReference type="SAM" id="MobiDB-lite"/>
    </source>
</evidence>
<sequence>MNVENQLFGLLDVAKSECSEFANLVDAPGLCRGASGPWPRCPAWSLYSRPSLRRRRSHPPKGSAARGPPRPAPGPRPVRGPRRPRDDDGAFSHGVWGHPSGSVASQSGHCPQPGAGCRPGPRPDSALGRALRVPVFVTSLASFVSPLGACAAVLGGHSLGDVQCPELPA</sequence>
<keyword evidence="3" id="KW-1185">Reference proteome</keyword>
<dbReference type="Proteomes" id="UP000593571">
    <property type="component" value="Unassembled WGS sequence"/>
</dbReference>
<protein>
    <submittedName>
        <fullName evidence="2">Uncharacterized protein</fullName>
    </submittedName>
</protein>